<dbReference type="Proteomes" id="UP000199126">
    <property type="component" value="Unassembled WGS sequence"/>
</dbReference>
<name>A0A1H8WKI4_9EURY</name>
<reference evidence="2" key="1">
    <citation type="submission" date="2016-10" db="EMBL/GenBank/DDBJ databases">
        <authorList>
            <person name="Varghese N."/>
            <person name="Submissions S."/>
        </authorList>
    </citation>
    <scope>NUCLEOTIDE SEQUENCE [LARGE SCALE GENOMIC DNA]</scope>
    <source>
        <strain evidence="2">CGMCC 1.10121</strain>
    </source>
</reference>
<protein>
    <submittedName>
        <fullName evidence="1">Uncharacterized protein</fullName>
    </submittedName>
</protein>
<dbReference type="EMBL" id="FODV01000032">
    <property type="protein sequence ID" value="SEP28136.1"/>
    <property type="molecule type" value="Genomic_DNA"/>
</dbReference>
<keyword evidence="2" id="KW-1185">Reference proteome</keyword>
<evidence type="ECO:0000313" key="2">
    <source>
        <dbReference type="Proteomes" id="UP000199126"/>
    </source>
</evidence>
<organism evidence="1 2">
    <name type="scientific">Halogranum amylolyticum</name>
    <dbReference type="NCBI Taxonomy" id="660520"/>
    <lineage>
        <taxon>Archaea</taxon>
        <taxon>Methanobacteriati</taxon>
        <taxon>Methanobacteriota</taxon>
        <taxon>Stenosarchaea group</taxon>
        <taxon>Halobacteria</taxon>
        <taxon>Halobacteriales</taxon>
        <taxon>Haloferacaceae</taxon>
    </lineage>
</organism>
<proteinExistence type="predicted"/>
<sequence length="236" mass="26386">MEYSRLQLLNLLVTDQRGGVTDTTDNCRISITIVWTTFLSSVRKQSSTGAALSPSFGPVYSRLDPSAIAWNHQRSFGSVRDLLSSSGISYSRPGSCMVIQGHLWSSEVVIRTLSRGRSPLSVVATPLFGDLHSRTWCVCVFDQRRQPRRPPERRSPSPQSVLHSRTWCPDRRELPCPHPVCTVYIREGGVGAVLRTVVSVSISTRRLSLLVLDDVDDSISLTIRLFLPSRTIHSRR</sequence>
<evidence type="ECO:0000313" key="1">
    <source>
        <dbReference type="EMBL" id="SEP28136.1"/>
    </source>
</evidence>
<dbReference type="AlphaFoldDB" id="A0A1H8WKI4"/>
<accession>A0A1H8WKI4</accession>
<gene>
    <name evidence="1" type="ORF">SAMN04487948_13224</name>
</gene>